<dbReference type="Proteomes" id="UP001341840">
    <property type="component" value="Unassembled WGS sequence"/>
</dbReference>
<dbReference type="Pfam" id="PF23925">
    <property type="entry name" value="A-sol_ELP1"/>
    <property type="match status" value="1"/>
</dbReference>
<dbReference type="InterPro" id="IPR006849">
    <property type="entry name" value="Elp1"/>
</dbReference>
<reference evidence="3 4" key="1">
    <citation type="journal article" date="2023" name="Plants (Basel)">
        <title>Bridging the Gap: Combining Genomics and Transcriptomics Approaches to Understand Stylosanthes scabra, an Orphan Legume from the Brazilian Caatinga.</title>
        <authorList>
            <person name="Ferreira-Neto J.R.C."/>
            <person name="da Silva M.D."/>
            <person name="Binneck E."/>
            <person name="de Melo N.F."/>
            <person name="da Silva R.H."/>
            <person name="de Melo A.L.T.M."/>
            <person name="Pandolfi V."/>
            <person name="Bustamante F.O."/>
            <person name="Brasileiro-Vidal A.C."/>
            <person name="Benko-Iseppon A.M."/>
        </authorList>
    </citation>
    <scope>NUCLEOTIDE SEQUENCE [LARGE SCALE GENOMIC DNA]</scope>
    <source>
        <tissue evidence="3">Leaves</tissue>
    </source>
</reference>
<keyword evidence="4" id="KW-1185">Reference proteome</keyword>
<proteinExistence type="predicted"/>
<protein>
    <submittedName>
        <fullName evidence="3">Uncharacterized protein</fullName>
    </submittedName>
</protein>
<evidence type="ECO:0000313" key="3">
    <source>
        <dbReference type="EMBL" id="MED6138382.1"/>
    </source>
</evidence>
<sequence>MELSHADDQRRMSYPPAEEALKHLLWLADADAVYESALGLYDLNLAVIVSMNTKKDPKEFLPFLQELQQKPSIFSIVSSTFTNPAKKMPFLEAWGDYLSEEKCFEDAATIYLSCSCLDKALKSYRAINNWSGVLTIAGFLNLGKDEVLNLASELCEELQALGKPGEAAKIALECYEEIRNGRRLLLATKLQPEERAACDIDDDAASETSSNLSGMSAYTIGPDEEMALVEHLKGMFLTPEARRELKPLLVFLMMLGEGETARKLQHVAENFQLSQMAAVRLAEETMSIDTINEQAHTLEQYSQKVRSPMHDLEAFSW</sequence>
<evidence type="ECO:0000259" key="2">
    <source>
        <dbReference type="Pfam" id="PF23925"/>
    </source>
</evidence>
<comment type="caution">
    <text evidence="3">The sequence shown here is derived from an EMBL/GenBank/DDBJ whole genome shotgun (WGS) entry which is preliminary data.</text>
</comment>
<dbReference type="Pfam" id="PF23878">
    <property type="entry name" value="TPR_ELP1"/>
    <property type="match status" value="1"/>
</dbReference>
<feature type="domain" description="ELP1 alpha-solenoid" evidence="2">
    <location>
        <begin position="13"/>
        <end position="67"/>
    </location>
</feature>
<dbReference type="EMBL" id="JASCZI010061318">
    <property type="protein sequence ID" value="MED6138382.1"/>
    <property type="molecule type" value="Genomic_DNA"/>
</dbReference>
<dbReference type="InterPro" id="IPR056166">
    <property type="entry name" value="TPR_ELP1"/>
</dbReference>
<evidence type="ECO:0000313" key="4">
    <source>
        <dbReference type="Proteomes" id="UP001341840"/>
    </source>
</evidence>
<dbReference type="PANTHER" id="PTHR12747">
    <property type="entry name" value="ELONGATOR COMPLEX PROTEIN 1"/>
    <property type="match status" value="1"/>
</dbReference>
<gene>
    <name evidence="3" type="ORF">PIB30_073801</name>
</gene>
<organism evidence="3 4">
    <name type="scientific">Stylosanthes scabra</name>
    <dbReference type="NCBI Taxonomy" id="79078"/>
    <lineage>
        <taxon>Eukaryota</taxon>
        <taxon>Viridiplantae</taxon>
        <taxon>Streptophyta</taxon>
        <taxon>Embryophyta</taxon>
        <taxon>Tracheophyta</taxon>
        <taxon>Spermatophyta</taxon>
        <taxon>Magnoliopsida</taxon>
        <taxon>eudicotyledons</taxon>
        <taxon>Gunneridae</taxon>
        <taxon>Pentapetalae</taxon>
        <taxon>rosids</taxon>
        <taxon>fabids</taxon>
        <taxon>Fabales</taxon>
        <taxon>Fabaceae</taxon>
        <taxon>Papilionoideae</taxon>
        <taxon>50 kb inversion clade</taxon>
        <taxon>dalbergioids sensu lato</taxon>
        <taxon>Dalbergieae</taxon>
        <taxon>Pterocarpus clade</taxon>
        <taxon>Stylosanthes</taxon>
    </lineage>
</organism>
<name>A0ABU6SPL2_9FABA</name>
<evidence type="ECO:0000259" key="1">
    <source>
        <dbReference type="Pfam" id="PF23878"/>
    </source>
</evidence>
<feature type="domain" description="ELP1 TPR" evidence="1">
    <location>
        <begin position="86"/>
        <end position="188"/>
    </location>
</feature>
<dbReference type="PANTHER" id="PTHR12747:SF0">
    <property type="entry name" value="ELONGATOR COMPLEX PROTEIN 1"/>
    <property type="match status" value="1"/>
</dbReference>
<dbReference type="InterPro" id="IPR056167">
    <property type="entry name" value="A-sol_ELP1"/>
</dbReference>
<accession>A0ABU6SPL2</accession>